<accession>A0AC34Q4T4</accession>
<sequence length="223" mass="25974">MEIARLLEVETDLNGKLTKADDNGNMMVEEIRQLKAEIMKLKKELETHQLTFNDALEGNNTVTQQYQQLKEKNDENEQIINNLQMDIAQLLEVEMDLNDKLMKANDNQKMMSKTIKIEASKKLAKWTEAMKMKEPYVKPEQKEAYDHALECLKFMTIKHGSTLNTSELTTDVQQLTKQEFTDAIDNFVEISENSEKLLQKCKDIVDILESNDEFRFQIIVKNH</sequence>
<name>A0AC34Q4T4_9BILA</name>
<reference evidence="2" key="1">
    <citation type="submission" date="2022-11" db="UniProtKB">
        <authorList>
            <consortium name="WormBaseParasite"/>
        </authorList>
    </citation>
    <scope>IDENTIFICATION</scope>
</reference>
<dbReference type="WBParaSite" id="JU765_v2.g12907.t1">
    <property type="protein sequence ID" value="JU765_v2.g12907.t1"/>
    <property type="gene ID" value="JU765_v2.g12907"/>
</dbReference>
<evidence type="ECO:0000313" key="1">
    <source>
        <dbReference type="Proteomes" id="UP000887576"/>
    </source>
</evidence>
<dbReference type="Proteomes" id="UP000887576">
    <property type="component" value="Unplaced"/>
</dbReference>
<proteinExistence type="predicted"/>
<protein>
    <submittedName>
        <fullName evidence="2">Uncharacterized protein</fullName>
    </submittedName>
</protein>
<organism evidence="1 2">
    <name type="scientific">Panagrolaimus sp. JU765</name>
    <dbReference type="NCBI Taxonomy" id="591449"/>
    <lineage>
        <taxon>Eukaryota</taxon>
        <taxon>Metazoa</taxon>
        <taxon>Ecdysozoa</taxon>
        <taxon>Nematoda</taxon>
        <taxon>Chromadorea</taxon>
        <taxon>Rhabditida</taxon>
        <taxon>Tylenchina</taxon>
        <taxon>Panagrolaimomorpha</taxon>
        <taxon>Panagrolaimoidea</taxon>
        <taxon>Panagrolaimidae</taxon>
        <taxon>Panagrolaimus</taxon>
    </lineage>
</organism>
<evidence type="ECO:0000313" key="2">
    <source>
        <dbReference type="WBParaSite" id="JU765_v2.g12907.t1"/>
    </source>
</evidence>